<gene>
    <name evidence="1" type="ORF">PIIN_06515</name>
</gene>
<organism evidence="1 2">
    <name type="scientific">Serendipita indica (strain DSM 11827)</name>
    <name type="common">Root endophyte fungus</name>
    <name type="synonym">Piriformospora indica</name>
    <dbReference type="NCBI Taxonomy" id="1109443"/>
    <lineage>
        <taxon>Eukaryota</taxon>
        <taxon>Fungi</taxon>
        <taxon>Dikarya</taxon>
        <taxon>Basidiomycota</taxon>
        <taxon>Agaricomycotina</taxon>
        <taxon>Agaricomycetes</taxon>
        <taxon>Sebacinales</taxon>
        <taxon>Serendipitaceae</taxon>
        <taxon>Serendipita</taxon>
    </lineage>
</organism>
<keyword evidence="2" id="KW-1185">Reference proteome</keyword>
<dbReference type="HOGENOM" id="CLU_2004801_0_0_1"/>
<dbReference type="OrthoDB" id="3271468at2759"/>
<dbReference type="EMBL" id="CAFZ01000171">
    <property type="protein sequence ID" value="CCA72578.1"/>
    <property type="molecule type" value="Genomic_DNA"/>
</dbReference>
<reference evidence="1 2" key="1">
    <citation type="journal article" date="2011" name="PLoS Pathog.">
        <title>Endophytic Life Strategies Decoded by Genome and Transcriptome Analyses of the Mutualistic Root Symbiont Piriformospora indica.</title>
        <authorList>
            <person name="Zuccaro A."/>
            <person name="Lahrmann U."/>
            <person name="Guldener U."/>
            <person name="Langen G."/>
            <person name="Pfiffi S."/>
            <person name="Biedenkopf D."/>
            <person name="Wong P."/>
            <person name="Samans B."/>
            <person name="Grimm C."/>
            <person name="Basiewicz M."/>
            <person name="Murat C."/>
            <person name="Martin F."/>
            <person name="Kogel K.H."/>
        </authorList>
    </citation>
    <scope>NUCLEOTIDE SEQUENCE [LARGE SCALE GENOMIC DNA]</scope>
    <source>
        <strain evidence="1 2">DSM 11827</strain>
    </source>
</reference>
<dbReference type="Proteomes" id="UP000007148">
    <property type="component" value="Unassembled WGS sequence"/>
</dbReference>
<evidence type="ECO:0000313" key="1">
    <source>
        <dbReference type="EMBL" id="CCA72578.1"/>
    </source>
</evidence>
<name>G4TMN5_SERID</name>
<proteinExistence type="predicted"/>
<accession>G4TMN5</accession>
<dbReference type="InParanoid" id="G4TMN5"/>
<dbReference type="AlphaFoldDB" id="G4TMN5"/>
<protein>
    <submittedName>
        <fullName evidence="1">Uncharacterized protein</fullName>
    </submittedName>
</protein>
<evidence type="ECO:0000313" key="2">
    <source>
        <dbReference type="Proteomes" id="UP000007148"/>
    </source>
</evidence>
<comment type="caution">
    <text evidence="1">The sequence shown here is derived from an EMBL/GenBank/DDBJ whole genome shotgun (WGS) entry which is preliminary data.</text>
</comment>
<sequence length="121" mass="13697">MSSTHDAFDVLDRPLGLVTYFGLPLPVNHALPVRSLTGDPDDTFISQCFRHLLHDQVEPMKVALFTTLDRWWWRVNRFDLAPAGALDVFIFFGPVYKCKFCAGTTTDLDMAILCVRGHLNV</sequence>